<sequence>MAEKYSYGPPWPIAINPSPSASNAERGGGVNMNQHDEIAGLRAENARLQERVAVAQRLLNFTPDQLELLVDPEKLAYVTWNLSCTYTLQLMCERYREGKMEVRKAQGKLDVLMKAGVTDYSRLTGTNRVDCHFCNGVWRAEEPAKHNSACPLARILKEEK</sequence>
<feature type="coiled-coil region" evidence="1">
    <location>
        <begin position="31"/>
        <end position="58"/>
    </location>
</feature>
<proteinExistence type="predicted"/>
<comment type="caution">
    <text evidence="2">The sequence shown here is derived from an EMBL/GenBank/DDBJ whole genome shotgun (WGS) entry which is preliminary data.</text>
</comment>
<evidence type="ECO:0000313" key="2">
    <source>
        <dbReference type="EMBL" id="KKM24905.1"/>
    </source>
</evidence>
<dbReference type="AlphaFoldDB" id="A0A0F9LBC7"/>
<protein>
    <submittedName>
        <fullName evidence="2">Uncharacterized protein</fullName>
    </submittedName>
</protein>
<reference evidence="2" key="1">
    <citation type="journal article" date="2015" name="Nature">
        <title>Complex archaea that bridge the gap between prokaryotes and eukaryotes.</title>
        <authorList>
            <person name="Spang A."/>
            <person name="Saw J.H."/>
            <person name="Jorgensen S.L."/>
            <person name="Zaremba-Niedzwiedzka K."/>
            <person name="Martijn J."/>
            <person name="Lind A.E."/>
            <person name="van Eijk R."/>
            <person name="Schleper C."/>
            <person name="Guy L."/>
            <person name="Ettema T.J."/>
        </authorList>
    </citation>
    <scope>NUCLEOTIDE SEQUENCE</scope>
</reference>
<gene>
    <name evidence="2" type="ORF">LCGC14_1600370</name>
</gene>
<evidence type="ECO:0000256" key="1">
    <source>
        <dbReference type="SAM" id="Coils"/>
    </source>
</evidence>
<name>A0A0F9LBC7_9ZZZZ</name>
<organism evidence="2">
    <name type="scientific">marine sediment metagenome</name>
    <dbReference type="NCBI Taxonomy" id="412755"/>
    <lineage>
        <taxon>unclassified sequences</taxon>
        <taxon>metagenomes</taxon>
        <taxon>ecological metagenomes</taxon>
    </lineage>
</organism>
<keyword evidence="1" id="KW-0175">Coiled coil</keyword>
<dbReference type="EMBL" id="LAZR01012827">
    <property type="protein sequence ID" value="KKM24905.1"/>
    <property type="molecule type" value="Genomic_DNA"/>
</dbReference>
<accession>A0A0F9LBC7</accession>